<reference evidence="3 4" key="1">
    <citation type="submission" date="2015-11" db="EMBL/GenBank/DDBJ databases">
        <title>Expanding the genomic diversity of Burkholderia species for the development of highly accurate diagnostics.</title>
        <authorList>
            <person name="Sahl J."/>
            <person name="Keim P."/>
            <person name="Wagner D."/>
        </authorList>
    </citation>
    <scope>NUCLEOTIDE SEQUENCE [LARGE SCALE GENOMIC DNA]</scope>
    <source>
        <strain evidence="3 4">MSMB368WGS</strain>
    </source>
</reference>
<name>A0A132E863_9BURK</name>
<protein>
    <submittedName>
        <fullName evidence="3">Uncharacterized protein</fullName>
    </submittedName>
</protein>
<keyword evidence="2" id="KW-0464">Manganese</keyword>
<dbReference type="EMBL" id="LPJR01000074">
    <property type="protein sequence ID" value="KWF21169.1"/>
    <property type="molecule type" value="Genomic_DNA"/>
</dbReference>
<dbReference type="Pfam" id="PF05067">
    <property type="entry name" value="Mn_catalase"/>
    <property type="match status" value="1"/>
</dbReference>
<dbReference type="Gene3D" id="1.20.1260.10">
    <property type="match status" value="1"/>
</dbReference>
<dbReference type="GO" id="GO:0046872">
    <property type="term" value="F:metal ion binding"/>
    <property type="evidence" value="ECO:0007669"/>
    <property type="project" value="UniProtKB-KW"/>
</dbReference>
<dbReference type="AlphaFoldDB" id="A0A132E863"/>
<proteinExistence type="inferred from homology"/>
<gene>
    <name evidence="3" type="ORF">WT56_29395</name>
</gene>
<dbReference type="SUPFAM" id="SSF47240">
    <property type="entry name" value="Ferritin-like"/>
    <property type="match status" value="1"/>
</dbReference>
<accession>A0A132E863</accession>
<evidence type="ECO:0000256" key="1">
    <source>
        <dbReference type="ARBA" id="ARBA00007644"/>
    </source>
</evidence>
<keyword evidence="2" id="KW-0479">Metal-binding</keyword>
<evidence type="ECO:0000313" key="4">
    <source>
        <dbReference type="Proteomes" id="UP000062912"/>
    </source>
</evidence>
<sequence>MGSIAVMLNRGAKGELAEAVDDQAELYRKLHGAGNDSHVTQVLYGAGTPLTNSGGVPWSAGYIDTIGESTADLRSNIQAEAHARNN</sequence>
<comment type="cofactor">
    <cofactor evidence="2">
        <name>Mn(2+)</name>
        <dbReference type="ChEBI" id="CHEBI:29035"/>
    </cofactor>
    <text evidence="2">Binds 2 manganese ions per subunit.</text>
</comment>
<feature type="binding site" evidence="2">
    <location>
        <position position="80"/>
    </location>
    <ligand>
        <name>Mn(2+)</name>
        <dbReference type="ChEBI" id="CHEBI:29035"/>
        <label>1</label>
    </ligand>
</feature>
<organism evidence="3 4">
    <name type="scientific">Burkholderia pseudomultivorans</name>
    <dbReference type="NCBI Taxonomy" id="1207504"/>
    <lineage>
        <taxon>Bacteria</taxon>
        <taxon>Pseudomonadati</taxon>
        <taxon>Pseudomonadota</taxon>
        <taxon>Betaproteobacteria</taxon>
        <taxon>Burkholderiales</taxon>
        <taxon>Burkholderiaceae</taxon>
        <taxon>Burkholderia</taxon>
        <taxon>Burkholderia cepacia complex</taxon>
    </lineage>
</organism>
<dbReference type="InterPro" id="IPR009078">
    <property type="entry name" value="Ferritin-like_SF"/>
</dbReference>
<dbReference type="InterPro" id="IPR012347">
    <property type="entry name" value="Ferritin-like"/>
</dbReference>
<evidence type="ECO:0000256" key="2">
    <source>
        <dbReference type="PIRSR" id="PIRSR607760-1"/>
    </source>
</evidence>
<comment type="similarity">
    <text evidence="1">Belongs to the manganese catalase family.</text>
</comment>
<dbReference type="InterPro" id="IPR007760">
    <property type="entry name" value="Mn_catalase"/>
</dbReference>
<comment type="caution">
    <text evidence="3">The sequence shown here is derived from an EMBL/GenBank/DDBJ whole genome shotgun (WGS) entry which is preliminary data.</text>
</comment>
<evidence type="ECO:0000313" key="3">
    <source>
        <dbReference type="EMBL" id="KWF21169.1"/>
    </source>
</evidence>
<dbReference type="Proteomes" id="UP000062912">
    <property type="component" value="Unassembled WGS sequence"/>
</dbReference>